<dbReference type="InterPro" id="IPR014807">
    <property type="entry name" value="Coa1"/>
</dbReference>
<sequence>MSDELIQHKNWLKRNWKWLFPISGLSILILLISIVPNSGEVIISTTKAYTETALYEDIVKKINSDKEVVAFFGTVQPLDKLALLEGNAVYSNNYNTIIVSVRINGSQRKGKLNFEAVKNKEVWKYTKITILDKITKRKIIVLNSQQRSF</sequence>
<reference evidence="2 3" key="1">
    <citation type="submission" date="2018-07" db="EMBL/GenBank/DDBJ databases">
        <title>Genome assembly of strain KB82.</title>
        <authorList>
            <person name="Kukolya J."/>
            <person name="Horvath B."/>
            <person name="Nagy I."/>
            <person name="Toth A."/>
        </authorList>
    </citation>
    <scope>NUCLEOTIDE SEQUENCE [LARGE SCALE GENOMIC DNA]</scope>
    <source>
        <strain evidence="2 3">Kb82</strain>
    </source>
</reference>
<gene>
    <name evidence="2" type="ORF">C4F50_20480</name>
</gene>
<dbReference type="Proteomes" id="UP000640614">
    <property type="component" value="Unassembled WGS sequence"/>
</dbReference>
<keyword evidence="3" id="KW-1185">Reference proteome</keyword>
<keyword evidence="1" id="KW-1133">Transmembrane helix</keyword>
<dbReference type="Pfam" id="PF08695">
    <property type="entry name" value="Coa1"/>
    <property type="match status" value="1"/>
</dbReference>
<accession>A0ABR9TRP2</accession>
<keyword evidence="1" id="KW-0472">Membrane</keyword>
<evidence type="ECO:0000313" key="3">
    <source>
        <dbReference type="Proteomes" id="UP000640614"/>
    </source>
</evidence>
<organism evidence="2 3">
    <name type="scientific">Flavobacterium hungaricum</name>
    <dbReference type="NCBI Taxonomy" id="2082725"/>
    <lineage>
        <taxon>Bacteria</taxon>
        <taxon>Pseudomonadati</taxon>
        <taxon>Bacteroidota</taxon>
        <taxon>Flavobacteriia</taxon>
        <taxon>Flavobacteriales</taxon>
        <taxon>Flavobacteriaceae</taxon>
        <taxon>Flavobacterium</taxon>
    </lineage>
</organism>
<evidence type="ECO:0000313" key="2">
    <source>
        <dbReference type="EMBL" id="MBE8727297.1"/>
    </source>
</evidence>
<keyword evidence="1" id="KW-0812">Transmembrane</keyword>
<dbReference type="RefSeq" id="WP_194140461.1">
    <property type="nucleotide sequence ID" value="NZ_PRDM01000005.1"/>
</dbReference>
<protein>
    <recommendedName>
        <fullName evidence="4">Cytochrome oxidase complex assembly protein 1</fullName>
    </recommendedName>
</protein>
<evidence type="ECO:0008006" key="4">
    <source>
        <dbReference type="Google" id="ProtNLM"/>
    </source>
</evidence>
<dbReference type="EMBL" id="PRDM01000005">
    <property type="protein sequence ID" value="MBE8727297.1"/>
    <property type="molecule type" value="Genomic_DNA"/>
</dbReference>
<feature type="transmembrane region" description="Helical" evidence="1">
    <location>
        <begin position="18"/>
        <end position="35"/>
    </location>
</feature>
<name>A0ABR9TRP2_9FLAO</name>
<evidence type="ECO:0000256" key="1">
    <source>
        <dbReference type="SAM" id="Phobius"/>
    </source>
</evidence>
<proteinExistence type="predicted"/>
<comment type="caution">
    <text evidence="2">The sequence shown here is derived from an EMBL/GenBank/DDBJ whole genome shotgun (WGS) entry which is preliminary data.</text>
</comment>